<comment type="subcellular location">
    <subcellularLocation>
        <location evidence="9">Endomembrane system</location>
        <topology evidence="9">Lipid-anchor</topology>
    </subcellularLocation>
    <subcellularLocation>
        <location evidence="1">Membrane</location>
        <topology evidence="1">Lipid-anchor</topology>
        <topology evidence="1">GPI-anchor</topology>
    </subcellularLocation>
</comment>
<dbReference type="InParanoid" id="A0A2G5CKZ0"/>
<dbReference type="Gene3D" id="2.60.40.420">
    <property type="entry name" value="Cupredoxins - blue copper proteins"/>
    <property type="match status" value="1"/>
</dbReference>
<dbReference type="GO" id="GO:0005886">
    <property type="term" value="C:plasma membrane"/>
    <property type="evidence" value="ECO:0007669"/>
    <property type="project" value="TreeGrafter"/>
</dbReference>
<evidence type="ECO:0000256" key="4">
    <source>
        <dbReference type="ARBA" id="ARBA00023136"/>
    </source>
</evidence>
<keyword evidence="14" id="KW-1185">Reference proteome</keyword>
<evidence type="ECO:0000256" key="3">
    <source>
        <dbReference type="ARBA" id="ARBA00022729"/>
    </source>
</evidence>
<keyword evidence="2" id="KW-0336">GPI-anchor</keyword>
<dbReference type="FunCoup" id="A0A2G5CKZ0">
    <property type="interactions" value="152"/>
</dbReference>
<keyword evidence="4" id="KW-0472">Membrane</keyword>
<feature type="chain" id="PRO_5013646767" description="Phytocyanin domain-containing protein" evidence="11">
    <location>
        <begin position="33"/>
        <end position="221"/>
    </location>
</feature>
<dbReference type="AlphaFoldDB" id="A0A2G5CKZ0"/>
<keyword evidence="7" id="KW-0449">Lipoprotein</keyword>
<dbReference type="InterPro" id="IPR039391">
    <property type="entry name" value="Phytocyanin-like"/>
</dbReference>
<comment type="similarity">
    <text evidence="8">Belongs to the early nodulin-like (ENODL) family.</text>
</comment>
<evidence type="ECO:0000256" key="9">
    <source>
        <dbReference type="ARBA" id="ARBA00037868"/>
    </source>
</evidence>
<evidence type="ECO:0000256" key="7">
    <source>
        <dbReference type="ARBA" id="ARBA00023288"/>
    </source>
</evidence>
<dbReference type="GO" id="GO:0012505">
    <property type="term" value="C:endomembrane system"/>
    <property type="evidence" value="ECO:0007669"/>
    <property type="project" value="UniProtKB-SubCell"/>
</dbReference>
<keyword evidence="6" id="KW-0325">Glycoprotein</keyword>
<dbReference type="InterPro" id="IPR003245">
    <property type="entry name" value="Phytocyanin_dom"/>
</dbReference>
<evidence type="ECO:0000256" key="5">
    <source>
        <dbReference type="ARBA" id="ARBA00023157"/>
    </source>
</evidence>
<feature type="region of interest" description="Disordered" evidence="10">
    <location>
        <begin position="140"/>
        <end position="200"/>
    </location>
</feature>
<dbReference type="EMBL" id="KZ305064">
    <property type="protein sequence ID" value="PIA31953.1"/>
    <property type="molecule type" value="Genomic_DNA"/>
</dbReference>
<evidence type="ECO:0000259" key="12">
    <source>
        <dbReference type="PROSITE" id="PS51485"/>
    </source>
</evidence>
<dbReference type="FunFam" id="2.60.40.420:FF:000010">
    <property type="entry name" value="Early nodulin-like protein 1"/>
    <property type="match status" value="1"/>
</dbReference>
<protein>
    <recommendedName>
        <fullName evidence="12">Phytocyanin domain-containing protein</fullName>
    </recommendedName>
</protein>
<proteinExistence type="inferred from homology"/>
<gene>
    <name evidence="13" type="ORF">AQUCO_04700074v1</name>
</gene>
<evidence type="ECO:0000256" key="10">
    <source>
        <dbReference type="SAM" id="MobiDB-lite"/>
    </source>
</evidence>
<dbReference type="GO" id="GO:0098552">
    <property type="term" value="C:side of membrane"/>
    <property type="evidence" value="ECO:0007669"/>
    <property type="project" value="UniProtKB-KW"/>
</dbReference>
<evidence type="ECO:0000256" key="2">
    <source>
        <dbReference type="ARBA" id="ARBA00022622"/>
    </source>
</evidence>
<dbReference type="GO" id="GO:0009055">
    <property type="term" value="F:electron transfer activity"/>
    <property type="evidence" value="ECO:0007669"/>
    <property type="project" value="InterPro"/>
</dbReference>
<feature type="compositionally biased region" description="Pro residues" evidence="10">
    <location>
        <begin position="153"/>
        <end position="171"/>
    </location>
</feature>
<dbReference type="CDD" id="cd11019">
    <property type="entry name" value="OsENODL1_like"/>
    <property type="match status" value="1"/>
</dbReference>
<dbReference type="STRING" id="218851.A0A2G5CKZ0"/>
<accession>A0A2G5CKZ0</accession>
<organism evidence="13 14">
    <name type="scientific">Aquilegia coerulea</name>
    <name type="common">Rocky mountain columbine</name>
    <dbReference type="NCBI Taxonomy" id="218851"/>
    <lineage>
        <taxon>Eukaryota</taxon>
        <taxon>Viridiplantae</taxon>
        <taxon>Streptophyta</taxon>
        <taxon>Embryophyta</taxon>
        <taxon>Tracheophyta</taxon>
        <taxon>Spermatophyta</taxon>
        <taxon>Magnoliopsida</taxon>
        <taxon>Ranunculales</taxon>
        <taxon>Ranunculaceae</taxon>
        <taxon>Thalictroideae</taxon>
        <taxon>Aquilegia</taxon>
    </lineage>
</organism>
<keyword evidence="3 11" id="KW-0732">Signal</keyword>
<dbReference type="InterPro" id="IPR008972">
    <property type="entry name" value="Cupredoxin"/>
</dbReference>
<dbReference type="SUPFAM" id="SSF49503">
    <property type="entry name" value="Cupredoxins"/>
    <property type="match status" value="1"/>
</dbReference>
<dbReference type="PANTHER" id="PTHR33021">
    <property type="entry name" value="BLUE COPPER PROTEIN"/>
    <property type="match status" value="1"/>
</dbReference>
<feature type="signal peptide" evidence="11">
    <location>
        <begin position="1"/>
        <end position="32"/>
    </location>
</feature>
<sequence length="221" mass="23448">MANNILSSDHPNRAMFALVLFGVVLLMQRVGATEYKVGDANGWTVPNNPNALSYNQWAENHRFQVGDSLLFVYPPEKDSVFQVNMDGYTNCNTAFPIATFTDGSTLFKLSQSGAHYFISGIKDNCMKNEKMHVIVMADRSNQSSNTNQTTLASPPPPPSDSMATPPSPPPSGSIEIVPAPAPAGDESPSPPAPPPNGASSTFVSVLGSFGAFVGSSLLLTL</sequence>
<dbReference type="PANTHER" id="PTHR33021:SF253">
    <property type="entry name" value="EARLY NODULIN-LIKE PROTEIN 9"/>
    <property type="match status" value="1"/>
</dbReference>
<dbReference type="Proteomes" id="UP000230069">
    <property type="component" value="Unassembled WGS sequence"/>
</dbReference>
<dbReference type="PROSITE" id="PS51485">
    <property type="entry name" value="PHYTOCYANIN"/>
    <property type="match status" value="1"/>
</dbReference>
<evidence type="ECO:0000256" key="11">
    <source>
        <dbReference type="SAM" id="SignalP"/>
    </source>
</evidence>
<name>A0A2G5CKZ0_AQUCA</name>
<evidence type="ECO:0000256" key="6">
    <source>
        <dbReference type="ARBA" id="ARBA00023180"/>
    </source>
</evidence>
<keyword evidence="5" id="KW-1015">Disulfide bond</keyword>
<dbReference type="OrthoDB" id="691587at2759"/>
<dbReference type="InterPro" id="IPR041846">
    <property type="entry name" value="ENL_dom"/>
</dbReference>
<reference evidence="13 14" key="1">
    <citation type="submission" date="2017-09" db="EMBL/GenBank/DDBJ databases">
        <title>WGS assembly of Aquilegia coerulea Goldsmith.</title>
        <authorList>
            <person name="Hodges S."/>
            <person name="Kramer E."/>
            <person name="Nordborg M."/>
            <person name="Tomkins J."/>
            <person name="Borevitz J."/>
            <person name="Derieg N."/>
            <person name="Yan J."/>
            <person name="Mihaltcheva S."/>
            <person name="Hayes R.D."/>
            <person name="Rokhsar D."/>
        </authorList>
    </citation>
    <scope>NUCLEOTIDE SEQUENCE [LARGE SCALE GENOMIC DNA]</scope>
    <source>
        <strain evidence="14">cv. Goldsmith</strain>
    </source>
</reference>
<feature type="compositionally biased region" description="Polar residues" evidence="10">
    <location>
        <begin position="140"/>
        <end position="152"/>
    </location>
</feature>
<dbReference type="Pfam" id="PF02298">
    <property type="entry name" value="Cu_bind_like"/>
    <property type="match status" value="1"/>
</dbReference>
<feature type="domain" description="Phytocyanin" evidence="12">
    <location>
        <begin position="33"/>
        <end position="137"/>
    </location>
</feature>
<evidence type="ECO:0000256" key="8">
    <source>
        <dbReference type="ARBA" id="ARBA00035011"/>
    </source>
</evidence>
<evidence type="ECO:0000256" key="1">
    <source>
        <dbReference type="ARBA" id="ARBA00004589"/>
    </source>
</evidence>
<evidence type="ECO:0000313" key="14">
    <source>
        <dbReference type="Proteomes" id="UP000230069"/>
    </source>
</evidence>
<evidence type="ECO:0000313" key="13">
    <source>
        <dbReference type="EMBL" id="PIA31953.1"/>
    </source>
</evidence>